<dbReference type="EnsemblPlants" id="OPUNC06G12730.1">
    <property type="protein sequence ID" value="OPUNC06G12730.1"/>
    <property type="gene ID" value="OPUNC06G12730"/>
</dbReference>
<organism evidence="2">
    <name type="scientific">Oryza punctata</name>
    <name type="common">Red rice</name>
    <dbReference type="NCBI Taxonomy" id="4537"/>
    <lineage>
        <taxon>Eukaryota</taxon>
        <taxon>Viridiplantae</taxon>
        <taxon>Streptophyta</taxon>
        <taxon>Embryophyta</taxon>
        <taxon>Tracheophyta</taxon>
        <taxon>Spermatophyta</taxon>
        <taxon>Magnoliopsida</taxon>
        <taxon>Liliopsida</taxon>
        <taxon>Poales</taxon>
        <taxon>Poaceae</taxon>
        <taxon>BOP clade</taxon>
        <taxon>Oryzoideae</taxon>
        <taxon>Oryzeae</taxon>
        <taxon>Oryzinae</taxon>
        <taxon>Oryza</taxon>
    </lineage>
</organism>
<dbReference type="Proteomes" id="UP000026962">
    <property type="component" value="Chromosome 6"/>
</dbReference>
<dbReference type="Gramene" id="OPUNC06G12730.1">
    <property type="protein sequence ID" value="OPUNC06G12730.1"/>
    <property type="gene ID" value="OPUNC06G12730"/>
</dbReference>
<feature type="region of interest" description="Disordered" evidence="1">
    <location>
        <begin position="47"/>
        <end position="95"/>
    </location>
</feature>
<dbReference type="HOGENOM" id="CLU_2065319_0_0_1"/>
<proteinExistence type="predicted"/>
<evidence type="ECO:0000256" key="1">
    <source>
        <dbReference type="SAM" id="MobiDB-lite"/>
    </source>
</evidence>
<reference evidence="2" key="2">
    <citation type="submission" date="2018-05" db="EMBL/GenBank/DDBJ databases">
        <title>OpunRS2 (Oryza punctata Reference Sequence Version 2).</title>
        <authorList>
            <person name="Zhang J."/>
            <person name="Kudrna D."/>
            <person name="Lee S."/>
            <person name="Talag J."/>
            <person name="Welchert J."/>
            <person name="Wing R.A."/>
        </authorList>
    </citation>
    <scope>NUCLEOTIDE SEQUENCE [LARGE SCALE GENOMIC DNA]</scope>
</reference>
<protein>
    <submittedName>
        <fullName evidence="2">Uncharacterized protein</fullName>
    </submittedName>
</protein>
<sequence>MAIVVPGGCQLHVVLASGAWLRAYRQSPSARALAEGCEKGHVGVARLSPPLLGPDGRRSPATACGSSWRKMRRQSAKSNGPPKRSPPGRMSLGEARQEHPKVLYCTSDAFGLLFKIGEA</sequence>
<evidence type="ECO:0000313" key="3">
    <source>
        <dbReference type="Proteomes" id="UP000026962"/>
    </source>
</evidence>
<name>A0A0E0LB92_ORYPU</name>
<accession>A0A0E0LB92</accession>
<reference evidence="2" key="1">
    <citation type="submission" date="2015-04" db="UniProtKB">
        <authorList>
            <consortium name="EnsemblPlants"/>
        </authorList>
    </citation>
    <scope>IDENTIFICATION</scope>
</reference>
<keyword evidence="3" id="KW-1185">Reference proteome</keyword>
<dbReference type="AlphaFoldDB" id="A0A0E0LB92"/>
<evidence type="ECO:0000313" key="2">
    <source>
        <dbReference type="EnsemblPlants" id="OPUNC06G12730.1"/>
    </source>
</evidence>